<protein>
    <submittedName>
        <fullName evidence="1">Uncharacterized protein</fullName>
    </submittedName>
</protein>
<dbReference type="EMBL" id="MU825893">
    <property type="protein sequence ID" value="KAJ7383883.1"/>
    <property type="molecule type" value="Genomic_DNA"/>
</dbReference>
<keyword evidence="2" id="KW-1185">Reference proteome</keyword>
<proteinExistence type="predicted"/>
<evidence type="ECO:0000313" key="2">
    <source>
        <dbReference type="Proteomes" id="UP001163046"/>
    </source>
</evidence>
<reference evidence="1" key="1">
    <citation type="submission" date="2023-01" db="EMBL/GenBank/DDBJ databases">
        <title>Genome assembly of the deep-sea coral Lophelia pertusa.</title>
        <authorList>
            <person name="Herrera S."/>
            <person name="Cordes E."/>
        </authorList>
    </citation>
    <scope>NUCLEOTIDE SEQUENCE</scope>
    <source>
        <strain evidence="1">USNM1676648</strain>
        <tissue evidence="1">Polyp</tissue>
    </source>
</reference>
<accession>A0A9W9ZLF4</accession>
<evidence type="ECO:0000313" key="1">
    <source>
        <dbReference type="EMBL" id="KAJ7383883.1"/>
    </source>
</evidence>
<comment type="caution">
    <text evidence="1">The sequence shown here is derived from an EMBL/GenBank/DDBJ whole genome shotgun (WGS) entry which is preliminary data.</text>
</comment>
<organism evidence="1 2">
    <name type="scientific">Desmophyllum pertusum</name>
    <dbReference type="NCBI Taxonomy" id="174260"/>
    <lineage>
        <taxon>Eukaryota</taxon>
        <taxon>Metazoa</taxon>
        <taxon>Cnidaria</taxon>
        <taxon>Anthozoa</taxon>
        <taxon>Hexacorallia</taxon>
        <taxon>Scleractinia</taxon>
        <taxon>Caryophylliina</taxon>
        <taxon>Caryophylliidae</taxon>
        <taxon>Desmophyllum</taxon>
    </lineage>
</organism>
<gene>
    <name evidence="1" type="ORF">OS493_025207</name>
</gene>
<dbReference type="AlphaFoldDB" id="A0A9W9ZLF4"/>
<dbReference type="Proteomes" id="UP001163046">
    <property type="component" value="Unassembled WGS sequence"/>
</dbReference>
<sequence length="61" mass="6721">MVNVAIMSAGRLSCHQFIIGVILTLMLNRRFGSTKENGSSISVLSRLFSDYDPVMRPGFEG</sequence>
<name>A0A9W9ZLF4_9CNID</name>